<sequence>MGRLFLIDLEGDYYSCKHCQTPLALAQHLISRPPGFHWIFSEVVNVSFGEREEDLMVLEGLPSTRMDAFCVKCESKVGWKFESDHVEAPGYRFNLERSKILEPGEDPNMPPPPPQDA</sequence>
<protein>
    <recommendedName>
        <fullName evidence="4">Protein yippee-like</fullName>
    </recommendedName>
</protein>
<keyword evidence="2" id="KW-0479">Metal-binding</keyword>
<evidence type="ECO:0000313" key="7">
    <source>
        <dbReference type="Proteomes" id="UP001058974"/>
    </source>
</evidence>
<proteinExistence type="inferred from homology"/>
<gene>
    <name evidence="6" type="ORF">KIW84_034215</name>
</gene>
<evidence type="ECO:0000256" key="1">
    <source>
        <dbReference type="ARBA" id="ARBA00005613"/>
    </source>
</evidence>
<evidence type="ECO:0000256" key="2">
    <source>
        <dbReference type="ARBA" id="ARBA00022723"/>
    </source>
</evidence>
<reference evidence="6 7" key="1">
    <citation type="journal article" date="2022" name="Nat. Genet.">
        <title>Improved pea reference genome and pan-genome highlight genomic features and evolutionary characteristics.</title>
        <authorList>
            <person name="Yang T."/>
            <person name="Liu R."/>
            <person name="Luo Y."/>
            <person name="Hu S."/>
            <person name="Wang D."/>
            <person name="Wang C."/>
            <person name="Pandey M.K."/>
            <person name="Ge S."/>
            <person name="Xu Q."/>
            <person name="Li N."/>
            <person name="Li G."/>
            <person name="Huang Y."/>
            <person name="Saxena R.K."/>
            <person name="Ji Y."/>
            <person name="Li M."/>
            <person name="Yan X."/>
            <person name="He Y."/>
            <person name="Liu Y."/>
            <person name="Wang X."/>
            <person name="Xiang C."/>
            <person name="Varshney R.K."/>
            <person name="Ding H."/>
            <person name="Gao S."/>
            <person name="Zong X."/>
        </authorList>
    </citation>
    <scope>NUCLEOTIDE SEQUENCE [LARGE SCALE GENOMIC DNA]</scope>
    <source>
        <strain evidence="6 7">cv. Zhongwan 6</strain>
    </source>
</reference>
<dbReference type="GO" id="GO:0046872">
    <property type="term" value="F:metal ion binding"/>
    <property type="evidence" value="ECO:0007669"/>
    <property type="project" value="UniProtKB-KW"/>
</dbReference>
<evidence type="ECO:0000259" key="5">
    <source>
        <dbReference type="PROSITE" id="PS51792"/>
    </source>
</evidence>
<accession>A0A9D5B445</accession>
<keyword evidence="3" id="KW-0862">Zinc</keyword>
<dbReference type="Gramene" id="Psat03G0421500-T2">
    <property type="protein sequence ID" value="KAI5429545.1"/>
    <property type="gene ID" value="KIW84_034215"/>
</dbReference>
<feature type="domain" description="Yippee" evidence="5">
    <location>
        <begin position="12"/>
        <end position="104"/>
    </location>
</feature>
<comment type="similarity">
    <text evidence="1 4">Belongs to the yippee family.</text>
</comment>
<evidence type="ECO:0000313" key="6">
    <source>
        <dbReference type="EMBL" id="KAI5429545.1"/>
    </source>
</evidence>
<dbReference type="InterPro" id="IPR039058">
    <property type="entry name" value="Yippee_fam"/>
</dbReference>
<dbReference type="Pfam" id="PF03226">
    <property type="entry name" value="Yippee-Mis18"/>
    <property type="match status" value="1"/>
</dbReference>
<name>A0A9D5B445_PEA</name>
<dbReference type="InterPro" id="IPR034751">
    <property type="entry name" value="Yippee"/>
</dbReference>
<evidence type="ECO:0000256" key="4">
    <source>
        <dbReference type="RuleBase" id="RU110713"/>
    </source>
</evidence>
<dbReference type="Proteomes" id="UP001058974">
    <property type="component" value="Chromosome 3"/>
</dbReference>
<dbReference type="PROSITE" id="PS51792">
    <property type="entry name" value="YIPPEE"/>
    <property type="match status" value="1"/>
</dbReference>
<dbReference type="InterPro" id="IPR004910">
    <property type="entry name" value="Yippee/Mis18/Cereblon"/>
</dbReference>
<dbReference type="EMBL" id="JAMSHJ010000003">
    <property type="protein sequence ID" value="KAI5429545.1"/>
    <property type="molecule type" value="Genomic_DNA"/>
</dbReference>
<dbReference type="PANTHER" id="PTHR13848">
    <property type="entry name" value="PROTEIN YIPPEE-LIKE CG15309-RELATED"/>
    <property type="match status" value="1"/>
</dbReference>
<comment type="caution">
    <text evidence="6">The sequence shown here is derived from an EMBL/GenBank/DDBJ whole genome shotgun (WGS) entry which is preliminary data.</text>
</comment>
<dbReference type="AlphaFoldDB" id="A0A9D5B445"/>
<evidence type="ECO:0000256" key="3">
    <source>
        <dbReference type="ARBA" id="ARBA00022833"/>
    </source>
</evidence>
<organism evidence="6 7">
    <name type="scientific">Pisum sativum</name>
    <name type="common">Garden pea</name>
    <name type="synonym">Lathyrus oleraceus</name>
    <dbReference type="NCBI Taxonomy" id="3888"/>
    <lineage>
        <taxon>Eukaryota</taxon>
        <taxon>Viridiplantae</taxon>
        <taxon>Streptophyta</taxon>
        <taxon>Embryophyta</taxon>
        <taxon>Tracheophyta</taxon>
        <taxon>Spermatophyta</taxon>
        <taxon>Magnoliopsida</taxon>
        <taxon>eudicotyledons</taxon>
        <taxon>Gunneridae</taxon>
        <taxon>Pentapetalae</taxon>
        <taxon>rosids</taxon>
        <taxon>fabids</taxon>
        <taxon>Fabales</taxon>
        <taxon>Fabaceae</taxon>
        <taxon>Papilionoideae</taxon>
        <taxon>50 kb inversion clade</taxon>
        <taxon>NPAAA clade</taxon>
        <taxon>Hologalegina</taxon>
        <taxon>IRL clade</taxon>
        <taxon>Fabeae</taxon>
        <taxon>Lathyrus</taxon>
    </lineage>
</organism>
<keyword evidence="7" id="KW-1185">Reference proteome</keyword>